<dbReference type="CDD" id="cd02674">
    <property type="entry name" value="Peptidase_C19R"/>
    <property type="match status" value="1"/>
</dbReference>
<keyword evidence="3" id="KW-0645">Protease</keyword>
<organism evidence="6 7">
    <name type="scientific">Carpinus fangiana</name>
    <dbReference type="NCBI Taxonomy" id="176857"/>
    <lineage>
        <taxon>Eukaryota</taxon>
        <taxon>Viridiplantae</taxon>
        <taxon>Streptophyta</taxon>
        <taxon>Embryophyta</taxon>
        <taxon>Tracheophyta</taxon>
        <taxon>Spermatophyta</taxon>
        <taxon>Magnoliopsida</taxon>
        <taxon>eudicotyledons</taxon>
        <taxon>Gunneridae</taxon>
        <taxon>Pentapetalae</taxon>
        <taxon>rosids</taxon>
        <taxon>fabids</taxon>
        <taxon>Fagales</taxon>
        <taxon>Betulaceae</taxon>
        <taxon>Carpinus</taxon>
    </lineage>
</organism>
<keyword evidence="3" id="KW-0833">Ubl conjugation pathway</keyword>
<evidence type="ECO:0000259" key="5">
    <source>
        <dbReference type="PROSITE" id="PS51283"/>
    </source>
</evidence>
<keyword evidence="3" id="KW-0378">Hydrolase</keyword>
<dbReference type="InterPro" id="IPR038765">
    <property type="entry name" value="Papain-like_cys_pep_sf"/>
</dbReference>
<name>A0A5N6RW56_9ROSI</name>
<evidence type="ECO:0000259" key="4">
    <source>
        <dbReference type="PROSITE" id="PS50235"/>
    </source>
</evidence>
<dbReference type="InterPro" id="IPR018200">
    <property type="entry name" value="USP_CS"/>
</dbReference>
<comment type="similarity">
    <text evidence="1 3">Belongs to the peptidase C19 family.</text>
</comment>
<dbReference type="Gene3D" id="3.30.2230.10">
    <property type="entry name" value="DUSP-like"/>
    <property type="match status" value="1"/>
</dbReference>
<dbReference type="InterPro" id="IPR006615">
    <property type="entry name" value="Pept_C19_DUSP"/>
</dbReference>
<dbReference type="PROSITE" id="PS51283">
    <property type="entry name" value="DUSP"/>
    <property type="match status" value="1"/>
</dbReference>
<dbReference type="Proteomes" id="UP000327013">
    <property type="component" value="Chromosome 8"/>
</dbReference>
<comment type="function">
    <text evidence="2 3">Recognizes and hydrolyzes the peptide bond at the C-terminal Gly of ubiquitin. Involved in the processing of poly-ubiquitin precursors as well as that of ubiquitinated proteins.</text>
</comment>
<dbReference type="PANTHER" id="PTHR21646:SF18">
    <property type="entry name" value="UBIQUITIN CARBOXYL-TERMINAL HYDROLASE 5"/>
    <property type="match status" value="1"/>
</dbReference>
<dbReference type="Pfam" id="PF00443">
    <property type="entry name" value="UCH"/>
    <property type="match status" value="1"/>
</dbReference>
<dbReference type="OrthoDB" id="292964at2759"/>
<feature type="domain" description="DUSP" evidence="5">
    <location>
        <begin position="15"/>
        <end position="144"/>
    </location>
</feature>
<evidence type="ECO:0000256" key="2">
    <source>
        <dbReference type="ARBA" id="ARBA00037450"/>
    </source>
</evidence>
<dbReference type="InterPro" id="IPR028889">
    <property type="entry name" value="USP"/>
</dbReference>
<evidence type="ECO:0000256" key="3">
    <source>
        <dbReference type="RuleBase" id="RU366025"/>
    </source>
</evidence>
<dbReference type="Gene3D" id="3.90.70.10">
    <property type="entry name" value="Cysteine proteinases"/>
    <property type="match status" value="2"/>
</dbReference>
<evidence type="ECO:0000256" key="1">
    <source>
        <dbReference type="ARBA" id="ARBA00009085"/>
    </source>
</evidence>
<keyword evidence="7" id="KW-1185">Reference proteome</keyword>
<proteinExistence type="inferred from homology"/>
<dbReference type="PROSITE" id="PS50235">
    <property type="entry name" value="USP_3"/>
    <property type="match status" value="1"/>
</dbReference>
<dbReference type="Gene3D" id="3.10.20.90">
    <property type="entry name" value="Phosphatidylinositol 3-kinase Catalytic Subunit, Chain A, domain 1"/>
    <property type="match status" value="1"/>
</dbReference>
<feature type="domain" description="USP" evidence="4">
    <location>
        <begin position="327"/>
        <end position="933"/>
    </location>
</feature>
<dbReference type="Pfam" id="PF25242">
    <property type="entry name" value="Ubiquitin_UBP8"/>
    <property type="match status" value="1"/>
</dbReference>
<dbReference type="InterPro" id="IPR001394">
    <property type="entry name" value="Peptidase_C19_UCH"/>
</dbReference>
<keyword evidence="3" id="KW-0788">Thiol protease</keyword>
<dbReference type="InterPro" id="IPR057372">
    <property type="entry name" value="Ubiquitin_UBP8/5"/>
</dbReference>
<protein>
    <recommendedName>
        <fullName evidence="3">Ubiquitin carboxyl-terminal hydrolase</fullName>
        <ecNumber evidence="3">3.4.19.12</ecNumber>
    </recommendedName>
</protein>
<dbReference type="EMBL" id="CM017328">
    <property type="protein sequence ID" value="KAE8125134.1"/>
    <property type="molecule type" value="Genomic_DNA"/>
</dbReference>
<dbReference type="InterPro" id="IPR035927">
    <property type="entry name" value="DUSP-like_sf"/>
</dbReference>
<reference evidence="6 7" key="1">
    <citation type="submission" date="2019-06" db="EMBL/GenBank/DDBJ databases">
        <title>A chromosomal-level reference genome of Carpinus fangiana (Coryloideae, Betulaceae).</title>
        <authorList>
            <person name="Yang X."/>
            <person name="Wang Z."/>
            <person name="Zhang L."/>
            <person name="Hao G."/>
            <person name="Liu J."/>
            <person name="Yang Y."/>
        </authorList>
    </citation>
    <scope>NUCLEOTIDE SEQUENCE [LARGE SCALE GENOMIC DNA]</scope>
    <source>
        <strain evidence="6">Cfa_2016G</strain>
        <tissue evidence="6">Leaf</tissue>
    </source>
</reference>
<dbReference type="GO" id="GO:0006508">
    <property type="term" value="P:proteolysis"/>
    <property type="evidence" value="ECO:0007669"/>
    <property type="project" value="UniProtKB-KW"/>
</dbReference>
<sequence length="957" mass="107668">MAEVSMCSSASSTELTPEEERIMIRDIALAAEANSKEGDNFYLITQRWWQHWIEYANQDQPNNANDGSSLSEHGDLVGSSSLKRPAGIDNSDLIYDSASDDSTVGIEIHDTLLEGRDYVLLPQEVWNQLYSWYGGGPTLARKVISSGLSQTELAVEVYPLRLQLHVMPKVDRSTIRISKKETIGELHRKACELFDLNLEQVCIWDYYARRKHALMNDMVKTLDDANIQMDQDILVEVLNHMNGTAPAGSINSVQDNGSSPREATSFLIEPSKSSLSIAGGWSASKGTSRSHIVELPQSHNLTSPARELDNTYGISSISTRGATGGLTGLLNLGNTCFMNSAIQCLVHTPEFARYFREDYHQEINWQNPLGMVGELALAFGELLRKLWAPGRMPVAPRSFKAKLARFAPQFSGYNQHDSQELLAFLLDGLHEDLNRVKHKPYIKSRDADGRPDEEVADEYWANHIARNDSIIVDVCQGQYKSTLVCPVCNKVSITFDPFMYLSLPLQLTITRTMTVTVFTFDGSSLPSAYTVTVPKQGRCRDLIQALSSACSLKHSEKLLLVEIRNHLIQKFLEDPLIMLSTIKDDDHLAAYKMPKLVKSTKYLQLIHRRREQENAQTTSGWKPYGTPLVSSISCDDVITRGDIQLLVHKMLSPIARTESLGQSNISDTNMSIAASDQCRDISSGEACTDSSISNPQNKDDTNSEAGTLLRLPLQLVDESNACIDLSVGEDKPIRLSSSSTSILVYVDWSLKLLDKYDTHYLENLTEVFNGPPNKKARTEPLSLYTCLEAFLREEPLVPEDMWYCPQCKERRQASKKLDLWRLPEVLVIHLKRFSYSRSMKHKDLLKLETFVNFPIHDFDLTNYVANKNNSRRQLYELYALTNHYGGMGGGHYTAHIKLLDENRWYNFDDNHISHINEEEVKTAAAYVLFYRRVKTDDASASNGAQSCAGDNNVSFQK</sequence>
<gene>
    <name evidence="6" type="ORF">FH972_019968</name>
</gene>
<comment type="catalytic activity">
    <reaction evidence="3">
        <text>Thiol-dependent hydrolysis of ester, thioester, amide, peptide and isopeptide bonds formed by the C-terminal Gly of ubiquitin (a 76-residue protein attached to proteins as an intracellular targeting signal).</text>
        <dbReference type="EC" id="3.4.19.12"/>
    </reaction>
</comment>
<dbReference type="SUPFAM" id="SSF54001">
    <property type="entry name" value="Cysteine proteinases"/>
    <property type="match status" value="1"/>
</dbReference>
<dbReference type="GO" id="GO:0004843">
    <property type="term" value="F:cysteine-type deubiquitinase activity"/>
    <property type="evidence" value="ECO:0007669"/>
    <property type="project" value="UniProtKB-UniRule"/>
</dbReference>
<evidence type="ECO:0000313" key="6">
    <source>
        <dbReference type="EMBL" id="KAE8125134.1"/>
    </source>
</evidence>
<dbReference type="SMART" id="SM00695">
    <property type="entry name" value="DUSP"/>
    <property type="match status" value="1"/>
</dbReference>
<dbReference type="InterPro" id="IPR050185">
    <property type="entry name" value="Ub_carboxyl-term_hydrolase"/>
</dbReference>
<evidence type="ECO:0000313" key="7">
    <source>
        <dbReference type="Proteomes" id="UP000327013"/>
    </source>
</evidence>
<dbReference type="PROSITE" id="PS00972">
    <property type="entry name" value="USP_1"/>
    <property type="match status" value="1"/>
</dbReference>
<accession>A0A5N6RW56</accession>
<dbReference type="GO" id="GO:0016579">
    <property type="term" value="P:protein deubiquitination"/>
    <property type="evidence" value="ECO:0007669"/>
    <property type="project" value="InterPro"/>
</dbReference>
<dbReference type="PROSITE" id="PS00973">
    <property type="entry name" value="USP_2"/>
    <property type="match status" value="1"/>
</dbReference>
<dbReference type="PANTHER" id="PTHR21646">
    <property type="entry name" value="UBIQUITIN CARBOXYL-TERMINAL HYDROLASE"/>
    <property type="match status" value="1"/>
</dbReference>
<dbReference type="SUPFAM" id="SSF143791">
    <property type="entry name" value="DUSP-like"/>
    <property type="match status" value="1"/>
</dbReference>
<dbReference type="EC" id="3.4.19.12" evidence="3"/>
<dbReference type="Pfam" id="PF06337">
    <property type="entry name" value="DUSP"/>
    <property type="match status" value="1"/>
</dbReference>
<dbReference type="AlphaFoldDB" id="A0A5N6RW56"/>